<protein>
    <submittedName>
        <fullName evidence="5">AsnC family transcriptional regulator</fullName>
    </submittedName>
</protein>
<comment type="caution">
    <text evidence="5">The sequence shown here is derived from an EMBL/GenBank/DDBJ whole genome shotgun (WGS) entry which is preliminary data.</text>
</comment>
<keyword evidence="2" id="KW-0238">DNA-binding</keyword>
<dbReference type="SUPFAM" id="SSF54909">
    <property type="entry name" value="Dimeric alpha+beta barrel"/>
    <property type="match status" value="1"/>
</dbReference>
<dbReference type="PRINTS" id="PR00033">
    <property type="entry name" value="HTHASNC"/>
</dbReference>
<evidence type="ECO:0000256" key="2">
    <source>
        <dbReference type="ARBA" id="ARBA00023125"/>
    </source>
</evidence>
<dbReference type="InterPro" id="IPR036388">
    <property type="entry name" value="WH-like_DNA-bd_sf"/>
</dbReference>
<dbReference type="PANTHER" id="PTHR30154:SF34">
    <property type="entry name" value="TRANSCRIPTIONAL REGULATOR AZLB"/>
    <property type="match status" value="1"/>
</dbReference>
<gene>
    <name evidence="5" type="ORF">ACFQZM_24570</name>
</gene>
<dbReference type="InterPro" id="IPR036390">
    <property type="entry name" value="WH_DNA-bd_sf"/>
</dbReference>
<dbReference type="SMART" id="SM00344">
    <property type="entry name" value="HTH_ASNC"/>
    <property type="match status" value="2"/>
</dbReference>
<name>A0ABW2XMA7_9ACTN</name>
<dbReference type="Pfam" id="PF13404">
    <property type="entry name" value="HTH_AsnC-type"/>
    <property type="match status" value="2"/>
</dbReference>
<proteinExistence type="predicted"/>
<keyword evidence="3" id="KW-0804">Transcription</keyword>
<dbReference type="InterPro" id="IPR011008">
    <property type="entry name" value="Dimeric_a/b-barrel"/>
</dbReference>
<dbReference type="Proteomes" id="UP001597063">
    <property type="component" value="Unassembled WGS sequence"/>
</dbReference>
<sequence>MDSVTLDGLDRQLLHALQLDGRAPFSRVAEVLGTADRTVARRYRRLRAAGAARVLGLPDVRRTGHREWFVRVRCLPDAAPALADALARRPDTSWVTVLAGGAELSVLVRDPDRALLEGLGRTPHVLSVQPCEMLRPFMDEGRAWPGRTSALTAEQVAALRRRRGGTGGRVVLNELDARLLPALAVDGRAAYPELARAAGRSESAVRRRLAELRLAGALQFTVETDPRLFGYAASYMLWLTVAPGRAAAVAGALAGDTEIAFIGAVTGPAALVAYLVCRDADDAFRYLDGRVGALDGVRGQEAVPVTAYAKKVGSVPARRPARAPR</sequence>
<evidence type="ECO:0000256" key="3">
    <source>
        <dbReference type="ARBA" id="ARBA00023163"/>
    </source>
</evidence>
<feature type="domain" description="HTH asnC-type" evidence="4">
    <location>
        <begin position="172"/>
        <end position="232"/>
    </location>
</feature>
<keyword evidence="1" id="KW-0805">Transcription regulation</keyword>
<evidence type="ECO:0000313" key="5">
    <source>
        <dbReference type="EMBL" id="MFD0687692.1"/>
    </source>
</evidence>
<dbReference type="PANTHER" id="PTHR30154">
    <property type="entry name" value="LEUCINE-RESPONSIVE REGULATORY PROTEIN"/>
    <property type="match status" value="1"/>
</dbReference>
<evidence type="ECO:0000256" key="1">
    <source>
        <dbReference type="ARBA" id="ARBA00023015"/>
    </source>
</evidence>
<dbReference type="Gene3D" id="1.10.10.10">
    <property type="entry name" value="Winged helix-like DNA-binding domain superfamily/Winged helix DNA-binding domain"/>
    <property type="match status" value="2"/>
</dbReference>
<organism evidence="5 6">
    <name type="scientific">Actinomadura fibrosa</name>
    <dbReference type="NCBI Taxonomy" id="111802"/>
    <lineage>
        <taxon>Bacteria</taxon>
        <taxon>Bacillati</taxon>
        <taxon>Actinomycetota</taxon>
        <taxon>Actinomycetes</taxon>
        <taxon>Streptosporangiales</taxon>
        <taxon>Thermomonosporaceae</taxon>
        <taxon>Actinomadura</taxon>
    </lineage>
</organism>
<dbReference type="EMBL" id="JBHTGP010000013">
    <property type="protein sequence ID" value="MFD0687692.1"/>
    <property type="molecule type" value="Genomic_DNA"/>
</dbReference>
<dbReference type="PROSITE" id="PS50956">
    <property type="entry name" value="HTH_ASNC_2"/>
    <property type="match status" value="1"/>
</dbReference>
<accession>A0ABW2XMA7</accession>
<evidence type="ECO:0000313" key="6">
    <source>
        <dbReference type="Proteomes" id="UP001597063"/>
    </source>
</evidence>
<dbReference type="Gene3D" id="3.30.70.920">
    <property type="match status" value="1"/>
</dbReference>
<dbReference type="RefSeq" id="WP_131757169.1">
    <property type="nucleotide sequence ID" value="NZ_CAACUY010000026.1"/>
</dbReference>
<reference evidence="6" key="1">
    <citation type="journal article" date="2019" name="Int. J. Syst. Evol. Microbiol.">
        <title>The Global Catalogue of Microorganisms (GCM) 10K type strain sequencing project: providing services to taxonomists for standard genome sequencing and annotation.</title>
        <authorList>
            <consortium name="The Broad Institute Genomics Platform"/>
            <consortium name="The Broad Institute Genome Sequencing Center for Infectious Disease"/>
            <person name="Wu L."/>
            <person name="Ma J."/>
        </authorList>
    </citation>
    <scope>NUCLEOTIDE SEQUENCE [LARGE SCALE GENOMIC DNA]</scope>
    <source>
        <strain evidence="6">JCM 9371</strain>
    </source>
</reference>
<dbReference type="InterPro" id="IPR019888">
    <property type="entry name" value="Tscrpt_reg_AsnC-like"/>
</dbReference>
<dbReference type="InterPro" id="IPR000485">
    <property type="entry name" value="AsnC-type_HTH_dom"/>
</dbReference>
<keyword evidence="6" id="KW-1185">Reference proteome</keyword>
<evidence type="ECO:0000259" key="4">
    <source>
        <dbReference type="PROSITE" id="PS50956"/>
    </source>
</evidence>
<dbReference type="SUPFAM" id="SSF46785">
    <property type="entry name" value="Winged helix' DNA-binding domain"/>
    <property type="match status" value="2"/>
</dbReference>